<dbReference type="Proteomes" id="UP000037510">
    <property type="component" value="Unassembled WGS sequence"/>
</dbReference>
<evidence type="ECO:0000313" key="2">
    <source>
        <dbReference type="EMBL" id="KOB73979.1"/>
    </source>
</evidence>
<proteinExistence type="predicted"/>
<feature type="compositionally biased region" description="Acidic residues" evidence="1">
    <location>
        <begin position="52"/>
        <end position="63"/>
    </location>
</feature>
<feature type="compositionally biased region" description="Basic and acidic residues" evidence="1">
    <location>
        <begin position="64"/>
        <end position="76"/>
    </location>
</feature>
<evidence type="ECO:0000313" key="3">
    <source>
        <dbReference type="Proteomes" id="UP000037510"/>
    </source>
</evidence>
<keyword evidence="2" id="KW-0238">DNA-binding</keyword>
<dbReference type="AlphaFoldDB" id="A0A0L7LF20"/>
<dbReference type="EMBL" id="JTDY01001396">
    <property type="protein sequence ID" value="KOB73979.1"/>
    <property type="molecule type" value="Genomic_DNA"/>
</dbReference>
<sequence>MSGRDMQTVVSYSDLIEDHLDQNLANDSGYDCERSPDTKIIVDEDDKELIIADEESLNVDTDEENKSYDYEKKEENSEPSWHPHVYGKPPKKPTPHTIEYILGLNKVSQLMSVKRSFQEKSVQVNDRKFQVDDRKFQVDDRKFQGDDRKLNKNRLQEQLLQRVRTSESELDKVYGFKEDQPLNLSVPKISNRDLSLQPVPPRMN</sequence>
<feature type="region of interest" description="Disordered" evidence="1">
    <location>
        <begin position="52"/>
        <end position="92"/>
    </location>
</feature>
<dbReference type="GO" id="GO:0003677">
    <property type="term" value="F:DNA binding"/>
    <property type="evidence" value="ECO:0007669"/>
    <property type="project" value="UniProtKB-KW"/>
</dbReference>
<keyword evidence="2" id="KW-0371">Homeobox</keyword>
<gene>
    <name evidence="2" type="ORF">OBRU01_10234</name>
</gene>
<organism evidence="2 3">
    <name type="scientific">Operophtera brumata</name>
    <name type="common">Winter moth</name>
    <name type="synonym">Phalaena brumata</name>
    <dbReference type="NCBI Taxonomy" id="104452"/>
    <lineage>
        <taxon>Eukaryota</taxon>
        <taxon>Metazoa</taxon>
        <taxon>Ecdysozoa</taxon>
        <taxon>Arthropoda</taxon>
        <taxon>Hexapoda</taxon>
        <taxon>Insecta</taxon>
        <taxon>Pterygota</taxon>
        <taxon>Neoptera</taxon>
        <taxon>Endopterygota</taxon>
        <taxon>Lepidoptera</taxon>
        <taxon>Glossata</taxon>
        <taxon>Ditrysia</taxon>
        <taxon>Geometroidea</taxon>
        <taxon>Geometridae</taxon>
        <taxon>Larentiinae</taxon>
        <taxon>Operophtera</taxon>
    </lineage>
</organism>
<reference evidence="2 3" key="1">
    <citation type="journal article" date="2015" name="Genome Biol. Evol.">
        <title>The genome of winter moth (Operophtera brumata) provides a genomic perspective on sexual dimorphism and phenology.</title>
        <authorList>
            <person name="Derks M.F."/>
            <person name="Smit S."/>
            <person name="Salis L."/>
            <person name="Schijlen E."/>
            <person name="Bossers A."/>
            <person name="Mateman C."/>
            <person name="Pijl A.S."/>
            <person name="de Ridder D."/>
            <person name="Groenen M.A."/>
            <person name="Visser M.E."/>
            <person name="Megens H.J."/>
        </authorList>
    </citation>
    <scope>NUCLEOTIDE SEQUENCE [LARGE SCALE GENOMIC DNA]</scope>
    <source>
        <strain evidence="2">WM2013NL</strain>
        <tissue evidence="2">Head and thorax</tissue>
    </source>
</reference>
<comment type="caution">
    <text evidence="2">The sequence shown here is derived from an EMBL/GenBank/DDBJ whole genome shotgun (WGS) entry which is preliminary data.</text>
</comment>
<protein>
    <submittedName>
        <fullName evidence="2">Homeobox protein ceh-9</fullName>
    </submittedName>
</protein>
<evidence type="ECO:0000256" key="1">
    <source>
        <dbReference type="SAM" id="MobiDB-lite"/>
    </source>
</evidence>
<accession>A0A0L7LF20</accession>
<name>A0A0L7LF20_OPEBR</name>
<keyword evidence="3" id="KW-1185">Reference proteome</keyword>